<dbReference type="Pfam" id="PF18962">
    <property type="entry name" value="Por_Secre_tail"/>
    <property type="match status" value="1"/>
</dbReference>
<evidence type="ECO:0000256" key="5">
    <source>
        <dbReference type="ARBA" id="ARBA00022729"/>
    </source>
</evidence>
<dbReference type="Gene3D" id="2.160.20.10">
    <property type="entry name" value="Single-stranded right-handed beta-helix, Pectin lyase-like"/>
    <property type="match status" value="1"/>
</dbReference>
<dbReference type="InterPro" id="IPR052052">
    <property type="entry name" value="Polysaccharide_Lyase_9"/>
</dbReference>
<comment type="subcellular location">
    <subcellularLocation>
        <location evidence="2">Secreted</location>
    </subcellularLocation>
</comment>
<accession>A0A521C320</accession>
<dbReference type="AlphaFoldDB" id="A0A521C320"/>
<dbReference type="Proteomes" id="UP000317557">
    <property type="component" value="Unassembled WGS sequence"/>
</dbReference>
<dbReference type="InterPro" id="IPR026444">
    <property type="entry name" value="Secre_tail"/>
</dbReference>
<dbReference type="Pfam" id="PF22842">
    <property type="entry name" value="Pel9A-like_beta_helix"/>
    <property type="match status" value="1"/>
</dbReference>
<evidence type="ECO:0000256" key="6">
    <source>
        <dbReference type="ARBA" id="ARBA00022837"/>
    </source>
</evidence>
<dbReference type="GO" id="GO:0046872">
    <property type="term" value="F:metal ion binding"/>
    <property type="evidence" value="ECO:0007669"/>
    <property type="project" value="UniProtKB-KW"/>
</dbReference>
<keyword evidence="7" id="KW-0456">Lyase</keyword>
<reference evidence="12 13" key="1">
    <citation type="submission" date="2017-05" db="EMBL/GenBank/DDBJ databases">
        <authorList>
            <person name="Varghese N."/>
            <person name="Submissions S."/>
        </authorList>
    </citation>
    <scope>NUCLEOTIDE SEQUENCE [LARGE SCALE GENOMIC DNA]</scope>
    <source>
        <strain evidence="12 13">DSM 21985</strain>
    </source>
</reference>
<gene>
    <name evidence="12" type="ORF">SAMN06265219_104117</name>
</gene>
<keyword evidence="6" id="KW-0106">Calcium</keyword>
<evidence type="ECO:0000256" key="2">
    <source>
        <dbReference type="ARBA" id="ARBA00004613"/>
    </source>
</evidence>
<proteinExistence type="inferred from homology"/>
<keyword evidence="3" id="KW-0964">Secreted</keyword>
<keyword evidence="4" id="KW-0479">Metal-binding</keyword>
<comment type="similarity">
    <text evidence="8">Belongs to the polysaccharide lyase 9 family.</text>
</comment>
<evidence type="ECO:0000256" key="7">
    <source>
        <dbReference type="ARBA" id="ARBA00023239"/>
    </source>
</evidence>
<keyword evidence="13" id="KW-1185">Reference proteome</keyword>
<dbReference type="InterPro" id="IPR012334">
    <property type="entry name" value="Pectin_lyas_fold"/>
</dbReference>
<dbReference type="InterPro" id="IPR053868">
    <property type="entry name" value="Pel9A-like_beta_helix"/>
</dbReference>
<feature type="chain" id="PRO_5022198592" evidence="9">
    <location>
        <begin position="22"/>
        <end position="721"/>
    </location>
</feature>
<dbReference type="Gene3D" id="2.60.40.4070">
    <property type="match status" value="1"/>
</dbReference>
<organism evidence="12 13">
    <name type="scientific">Gracilimonas mengyeensis</name>
    <dbReference type="NCBI Taxonomy" id="1302730"/>
    <lineage>
        <taxon>Bacteria</taxon>
        <taxon>Pseudomonadati</taxon>
        <taxon>Balneolota</taxon>
        <taxon>Balneolia</taxon>
        <taxon>Balneolales</taxon>
        <taxon>Balneolaceae</taxon>
        <taxon>Gracilimonas</taxon>
    </lineage>
</organism>
<dbReference type="GO" id="GO:0005576">
    <property type="term" value="C:extracellular region"/>
    <property type="evidence" value="ECO:0007669"/>
    <property type="project" value="UniProtKB-SubCell"/>
</dbReference>
<evidence type="ECO:0000256" key="1">
    <source>
        <dbReference type="ARBA" id="ARBA00001913"/>
    </source>
</evidence>
<evidence type="ECO:0000313" key="12">
    <source>
        <dbReference type="EMBL" id="SMO53886.1"/>
    </source>
</evidence>
<evidence type="ECO:0000256" key="9">
    <source>
        <dbReference type="SAM" id="SignalP"/>
    </source>
</evidence>
<sequence>MKLPALTTIIILATLSTAVFSQDQADFIQSETSGLVEIPAEQFSNNRPGSGTKAGDTFTQESAVVDYLDEGYMKANMADGDGSEENAENLNIKLSYNVDFIETGTHYVWARVYFQGGDSDSFFFGLNGNVNGQIAGSPHGQWRWERADSTLEIDSTGVHQIDFFGREPNSLLDHIVVTSDVSYDPSVAQEQNELTKIFVAPAGNDENDGSIETPLATMQKAQELATPGDTVYIRGGTYNVGEDQISEVVSNLFASVTFLDKSGTEGNRINYWAYPGETPVFDFSNVKPADRRVVGIFVRGDYIHLKGLELTGIQTTITEHTESYAIRSEGNHNIFENLSLHDNVGTGLRHFNGGHNLFLNIDAYRNWDNVSQNGIGDNNDGIGVHPNAEGVGNVIRGCRVWFNSDDGIDVIRADAAVEIDSSWAFYNGFDTNFNSLGDGTGFKLGGHAHDAEDRLPEVIPSHTITFSIAARNKANGFYANHHLAGNNWYNNSAFQNRVNFNMLNRPSREDNENIDTDGYDHVLINNLSHVKGFGFRHFAYIDTSQNTLETNSWELGGQLSDSDFESLDVDLLTSPRKEDGSLPDVDFMRPTEGSRAVNSGTDIGFEFNSSAPDLGAIETTYTTTVHNEKEGSIPDKSSLNQNYPNPFNPSTVISYQIPENSHVELKVFDMLGREISTLVNERKSVGAYEVNFEASELSSGMYIYTLKAGDFTQTKKMMLIK</sequence>
<dbReference type="GO" id="GO:0016837">
    <property type="term" value="F:carbon-oxygen lyase activity, acting on polysaccharides"/>
    <property type="evidence" value="ECO:0007669"/>
    <property type="project" value="TreeGrafter"/>
</dbReference>
<evidence type="ECO:0000313" key="13">
    <source>
        <dbReference type="Proteomes" id="UP000317557"/>
    </source>
</evidence>
<dbReference type="PANTHER" id="PTHR40088:SF1">
    <property type="entry name" value="PECTATE LYASE PEL9"/>
    <property type="match status" value="1"/>
</dbReference>
<keyword evidence="5 9" id="KW-0732">Signal</keyword>
<evidence type="ECO:0000259" key="11">
    <source>
        <dbReference type="Pfam" id="PF22842"/>
    </source>
</evidence>
<evidence type="ECO:0000259" key="10">
    <source>
        <dbReference type="Pfam" id="PF18962"/>
    </source>
</evidence>
<dbReference type="EMBL" id="FXTP01000004">
    <property type="protein sequence ID" value="SMO53886.1"/>
    <property type="molecule type" value="Genomic_DNA"/>
</dbReference>
<dbReference type="Gene3D" id="2.60.120.260">
    <property type="entry name" value="Galactose-binding domain-like"/>
    <property type="match status" value="1"/>
</dbReference>
<dbReference type="PANTHER" id="PTHR40088">
    <property type="entry name" value="PECTATE LYASE (EUROFUNG)"/>
    <property type="match status" value="1"/>
</dbReference>
<feature type="domain" description="Secretion system C-terminal sorting" evidence="10">
    <location>
        <begin position="643"/>
        <end position="718"/>
    </location>
</feature>
<feature type="domain" description="Pel9A-like right handed beta-helix region" evidence="11">
    <location>
        <begin position="197"/>
        <end position="538"/>
    </location>
</feature>
<evidence type="ECO:0000256" key="4">
    <source>
        <dbReference type="ARBA" id="ARBA00022723"/>
    </source>
</evidence>
<evidence type="ECO:0000256" key="3">
    <source>
        <dbReference type="ARBA" id="ARBA00022525"/>
    </source>
</evidence>
<protein>
    <submittedName>
        <fullName evidence="12">Por secretion system C-terminal sorting domain-containing protein</fullName>
    </submittedName>
</protein>
<dbReference type="NCBIfam" id="TIGR04183">
    <property type="entry name" value="Por_Secre_tail"/>
    <property type="match status" value="1"/>
</dbReference>
<evidence type="ECO:0000256" key="8">
    <source>
        <dbReference type="ARBA" id="ARBA00038263"/>
    </source>
</evidence>
<name>A0A521C320_9BACT</name>
<dbReference type="InterPro" id="IPR011050">
    <property type="entry name" value="Pectin_lyase_fold/virulence"/>
</dbReference>
<comment type="cofactor">
    <cofactor evidence="1">
        <name>Ca(2+)</name>
        <dbReference type="ChEBI" id="CHEBI:29108"/>
    </cofactor>
</comment>
<feature type="signal peptide" evidence="9">
    <location>
        <begin position="1"/>
        <end position="21"/>
    </location>
</feature>
<dbReference type="SUPFAM" id="SSF51126">
    <property type="entry name" value="Pectin lyase-like"/>
    <property type="match status" value="1"/>
</dbReference>